<evidence type="ECO:0000313" key="4">
    <source>
        <dbReference type="EMBL" id="AFQ14306.1"/>
    </source>
</evidence>
<proteinExistence type="inferred from homology"/>
<organism evidence="4 5">
    <name type="scientific">Bacillus thuringiensis HD-771</name>
    <dbReference type="NCBI Taxonomy" id="1218175"/>
    <lineage>
        <taxon>Bacteria</taxon>
        <taxon>Bacillati</taxon>
        <taxon>Bacillota</taxon>
        <taxon>Bacilli</taxon>
        <taxon>Bacillales</taxon>
        <taxon>Bacillaceae</taxon>
        <taxon>Bacillus</taxon>
        <taxon>Bacillus cereus group</taxon>
    </lineage>
</organism>
<name>A0A9W3JHV1_BACTU</name>
<dbReference type="GO" id="GO:0005506">
    <property type="term" value="F:iron ion binding"/>
    <property type="evidence" value="ECO:0007669"/>
    <property type="project" value="InterPro"/>
</dbReference>
<dbReference type="AlphaFoldDB" id="A0A9W3JHV1"/>
<reference evidence="4 5" key="1">
    <citation type="submission" date="2012-08" db="EMBL/GenBank/DDBJ databases">
        <authorList>
            <person name="Doggett N."/>
            <person name="Teshima H."/>
            <person name="Bruce D."/>
            <person name="Detter J.C."/>
            <person name="Johnson S.L."/>
            <person name="Han C."/>
        </authorList>
    </citation>
    <scope>NUCLEOTIDE SEQUENCE [LARGE SCALE GENOMIC DNA]</scope>
    <source>
        <strain evidence="4 5">HD-771</strain>
    </source>
</reference>
<protein>
    <submittedName>
        <fullName evidence="4">Cytochrome p450</fullName>
    </submittedName>
</protein>
<dbReference type="GO" id="GO:0004497">
    <property type="term" value="F:monooxygenase activity"/>
    <property type="evidence" value="ECO:0007669"/>
    <property type="project" value="UniProtKB-KW"/>
</dbReference>
<dbReference type="PANTHER" id="PTHR46696:SF1">
    <property type="entry name" value="CYTOCHROME P450 YJIB-RELATED"/>
    <property type="match status" value="1"/>
</dbReference>
<evidence type="ECO:0000313" key="5">
    <source>
        <dbReference type="Proteomes" id="UP000005259"/>
    </source>
</evidence>
<dbReference type="EMBL" id="CP003752">
    <property type="protein sequence ID" value="AFQ14306.1"/>
    <property type="molecule type" value="Genomic_DNA"/>
</dbReference>
<gene>
    <name evidence="4" type="ORF">BTG_04045</name>
</gene>
<dbReference type="Proteomes" id="UP000005259">
    <property type="component" value="Chromosome"/>
</dbReference>
<dbReference type="PANTHER" id="PTHR46696">
    <property type="entry name" value="P450, PUTATIVE (EUROFUNG)-RELATED"/>
    <property type="match status" value="1"/>
</dbReference>
<dbReference type="GO" id="GO:0020037">
    <property type="term" value="F:heme binding"/>
    <property type="evidence" value="ECO:0007669"/>
    <property type="project" value="InterPro"/>
</dbReference>
<dbReference type="GO" id="GO:0016705">
    <property type="term" value="F:oxidoreductase activity, acting on paired donors, with incorporation or reduction of molecular oxygen"/>
    <property type="evidence" value="ECO:0007669"/>
    <property type="project" value="InterPro"/>
</dbReference>
<dbReference type="KEGG" id="bti:BTG_04045"/>
<comment type="similarity">
    <text evidence="1">Belongs to the cytochrome P450 family.</text>
</comment>
<evidence type="ECO:0000256" key="1">
    <source>
        <dbReference type="ARBA" id="ARBA00010617"/>
    </source>
</evidence>
<evidence type="ECO:0000256" key="2">
    <source>
        <dbReference type="ARBA" id="ARBA00022617"/>
    </source>
</evidence>
<dbReference type="Gene3D" id="1.10.630.10">
    <property type="entry name" value="Cytochrome P450"/>
    <property type="match status" value="1"/>
</dbReference>
<accession>A0A9W3JHV1</accession>
<dbReference type="SUPFAM" id="SSF48264">
    <property type="entry name" value="Cytochrome P450"/>
    <property type="match status" value="1"/>
</dbReference>
<keyword evidence="3" id="KW-0560">Oxidoreductase</keyword>
<sequence length="56" mass="6519">MLTVDPPNHTRLRRMVSKPFIPRMIEDLRSRIQQLADELLVAVQEQGKMEIIADFA</sequence>
<keyword evidence="2" id="KW-0349">Heme</keyword>
<keyword evidence="3" id="KW-0503">Monooxygenase</keyword>
<evidence type="ECO:0000256" key="3">
    <source>
        <dbReference type="ARBA" id="ARBA00023033"/>
    </source>
</evidence>
<keyword evidence="2" id="KW-0408">Iron</keyword>
<keyword evidence="2" id="KW-0479">Metal-binding</keyword>
<dbReference type="InterPro" id="IPR036396">
    <property type="entry name" value="Cyt_P450_sf"/>
</dbReference>